<organism evidence="2">
    <name type="scientific">viral metagenome</name>
    <dbReference type="NCBI Taxonomy" id="1070528"/>
    <lineage>
        <taxon>unclassified sequences</taxon>
        <taxon>metagenomes</taxon>
        <taxon>organismal metagenomes</taxon>
    </lineage>
</organism>
<accession>A0A6M3KX14</accession>
<keyword evidence="1" id="KW-0175">Coiled coil</keyword>
<gene>
    <name evidence="2" type="ORF">MM415B02167_0007</name>
</gene>
<protein>
    <submittedName>
        <fullName evidence="2">Uncharacterized protein</fullName>
    </submittedName>
</protein>
<dbReference type="AlphaFoldDB" id="A0A6M3KX14"/>
<name>A0A6M3KX14_9ZZZZ</name>
<reference evidence="2" key="1">
    <citation type="submission" date="2020-03" db="EMBL/GenBank/DDBJ databases">
        <title>The deep terrestrial virosphere.</title>
        <authorList>
            <person name="Holmfeldt K."/>
            <person name="Nilsson E."/>
            <person name="Simone D."/>
            <person name="Lopez-Fernandez M."/>
            <person name="Wu X."/>
            <person name="de Brujin I."/>
            <person name="Lundin D."/>
            <person name="Andersson A."/>
            <person name="Bertilsson S."/>
            <person name="Dopson M."/>
        </authorList>
    </citation>
    <scope>NUCLEOTIDE SEQUENCE</scope>
    <source>
        <strain evidence="2">MM415B02167</strain>
    </source>
</reference>
<sequence>MPEIGEIKRGREIGYKSGDKHIWIACQECGKQRWVVFREGYPQATICRSCSAKRPERLAKVSQKLKGRFTGIKASGWKGGRYIDDGYIFVRIYPDDFFYPMAHKNGYVLEHRLVVAKAIGRCLHRWEIVHHLHDKYPAGSIDDKQDNRYPENLQLVQEMQHRQITNLENRIKYLEERVTLLEAENVVLKAEQMTI</sequence>
<dbReference type="EMBL" id="MT142600">
    <property type="protein sequence ID" value="QJA85875.1"/>
    <property type="molecule type" value="Genomic_DNA"/>
</dbReference>
<proteinExistence type="predicted"/>
<evidence type="ECO:0000313" key="2">
    <source>
        <dbReference type="EMBL" id="QJA85875.1"/>
    </source>
</evidence>
<feature type="coiled-coil region" evidence="1">
    <location>
        <begin position="157"/>
        <end position="191"/>
    </location>
</feature>
<evidence type="ECO:0000256" key="1">
    <source>
        <dbReference type="SAM" id="Coils"/>
    </source>
</evidence>